<evidence type="ECO:0000313" key="4">
    <source>
        <dbReference type="Proteomes" id="UP000025061"/>
    </source>
</evidence>
<keyword evidence="4" id="KW-1185">Reference proteome</keyword>
<dbReference type="PATRIC" id="fig|1280951.3.peg.1047"/>
<dbReference type="EMBL" id="ARYI01000003">
    <property type="protein sequence ID" value="KCZ95521.1"/>
    <property type="molecule type" value="Genomic_DNA"/>
</dbReference>
<reference evidence="3 4" key="1">
    <citation type="submission" date="2013-04" db="EMBL/GenBank/DDBJ databases">
        <title>Hyphomonas hirschiana VP5 Genome Sequencing.</title>
        <authorList>
            <person name="Lai Q."/>
            <person name="Shao Z."/>
        </authorList>
    </citation>
    <scope>NUCLEOTIDE SEQUENCE [LARGE SCALE GENOMIC DNA]</scope>
    <source>
        <strain evidence="3 4">VP5</strain>
    </source>
</reference>
<evidence type="ECO:0000313" key="3">
    <source>
        <dbReference type="EMBL" id="KCZ95521.1"/>
    </source>
</evidence>
<feature type="chain" id="PRO_5001572766" evidence="1">
    <location>
        <begin position="21"/>
        <end position="187"/>
    </location>
</feature>
<keyword evidence="1" id="KW-0732">Signal</keyword>
<dbReference type="FunFam" id="2.30.180.10:FF:000032">
    <property type="entry name" value="Fasciclin domain-containing protein, putative"/>
    <property type="match status" value="1"/>
</dbReference>
<accession>A0A059FYD7</accession>
<dbReference type="PANTHER" id="PTHR10900:SF77">
    <property type="entry name" value="FI19380P1"/>
    <property type="match status" value="1"/>
</dbReference>
<dbReference type="PROSITE" id="PS50213">
    <property type="entry name" value="FAS1"/>
    <property type="match status" value="1"/>
</dbReference>
<dbReference type="InterPro" id="IPR036378">
    <property type="entry name" value="FAS1_dom_sf"/>
</dbReference>
<name>A0A059FYD7_9PROT</name>
<dbReference type="InterPro" id="IPR000782">
    <property type="entry name" value="FAS1_domain"/>
</dbReference>
<protein>
    <submittedName>
        <fullName evidence="3">Fasciclin domain-containing protein</fullName>
    </submittedName>
</protein>
<proteinExistence type="predicted"/>
<dbReference type="SUPFAM" id="SSF82153">
    <property type="entry name" value="FAS1 domain"/>
    <property type="match status" value="1"/>
</dbReference>
<dbReference type="AlphaFoldDB" id="A0A059FYD7"/>
<dbReference type="Proteomes" id="UP000025061">
    <property type="component" value="Unassembled WGS sequence"/>
</dbReference>
<dbReference type="SMART" id="SM00554">
    <property type="entry name" value="FAS1"/>
    <property type="match status" value="1"/>
</dbReference>
<feature type="signal peptide" evidence="1">
    <location>
        <begin position="1"/>
        <end position="20"/>
    </location>
</feature>
<dbReference type="PANTHER" id="PTHR10900">
    <property type="entry name" value="PERIOSTIN-RELATED"/>
    <property type="match status" value="1"/>
</dbReference>
<sequence>MKTLIAAASAALMIALPALAESDAAGSMNASIGLGKARAVAAVSAQPSDTLLAKASEAGKFSTLLSAINAAGVEEALSGPGAYTIFAPTDAAFAKLPDGAMETLMKPENRDQLIALLQMHVVAGDVITAEKASGQQFTAETLNGPVAIDGTDPASGVWVNAVSVDGPDIRASNGVILAIDTLLLPAG</sequence>
<evidence type="ECO:0000259" key="2">
    <source>
        <dbReference type="PROSITE" id="PS50213"/>
    </source>
</evidence>
<gene>
    <name evidence="3" type="ORF">HHI_05175</name>
</gene>
<comment type="caution">
    <text evidence="3">The sequence shown here is derived from an EMBL/GenBank/DDBJ whole genome shotgun (WGS) entry which is preliminary data.</text>
</comment>
<evidence type="ECO:0000256" key="1">
    <source>
        <dbReference type="SAM" id="SignalP"/>
    </source>
</evidence>
<feature type="domain" description="FAS1" evidence="2">
    <location>
        <begin position="48"/>
        <end position="183"/>
    </location>
</feature>
<dbReference type="InterPro" id="IPR050904">
    <property type="entry name" value="Adhesion/Biosynth-related"/>
</dbReference>
<dbReference type="OrthoDB" id="7889177at2"/>
<dbReference type="Gene3D" id="2.30.180.10">
    <property type="entry name" value="FAS1 domain"/>
    <property type="match status" value="1"/>
</dbReference>
<organism evidence="3 4">
    <name type="scientific">Hyphomonas hirschiana VP5</name>
    <dbReference type="NCBI Taxonomy" id="1280951"/>
    <lineage>
        <taxon>Bacteria</taxon>
        <taxon>Pseudomonadati</taxon>
        <taxon>Pseudomonadota</taxon>
        <taxon>Alphaproteobacteria</taxon>
        <taxon>Hyphomonadales</taxon>
        <taxon>Hyphomonadaceae</taxon>
        <taxon>Hyphomonas</taxon>
    </lineage>
</organism>
<dbReference type="Pfam" id="PF02469">
    <property type="entry name" value="Fasciclin"/>
    <property type="match status" value="1"/>
</dbReference>